<evidence type="ECO:0000313" key="7">
    <source>
        <dbReference type="Proteomes" id="UP000247389"/>
    </source>
</evidence>
<dbReference type="Pfam" id="PF04015">
    <property type="entry name" value="DUF362"/>
    <property type="match status" value="1"/>
</dbReference>
<gene>
    <name evidence="5" type="ORF">BY453_11638</name>
    <name evidence="2" type="ORF">C8C78_10933</name>
    <name evidence="3" type="ORF">SAMN04488597_10853</name>
    <name evidence="4" type="ORF">SAMN04515654_105116</name>
</gene>
<evidence type="ECO:0000313" key="3">
    <source>
        <dbReference type="EMBL" id="SDC54235.1"/>
    </source>
</evidence>
<protein>
    <submittedName>
        <fullName evidence="3">Uncharacterized conserved protein, DUF362 family</fullName>
    </submittedName>
    <submittedName>
        <fullName evidence="2">Uncharacterized protein (DUF362 family)</fullName>
    </submittedName>
</protein>
<evidence type="ECO:0000313" key="5">
    <source>
        <dbReference type="EMBL" id="TDS29822.1"/>
    </source>
</evidence>
<evidence type="ECO:0000313" key="6">
    <source>
        <dbReference type="Proteomes" id="UP000198945"/>
    </source>
</evidence>
<dbReference type="RefSeq" id="WP_089716567.1">
    <property type="nucleotide sequence ID" value="NZ_FMYT01000008.1"/>
</dbReference>
<sequence length="429" mass="46843">MSTKVSISKFDSLKGNEEFIGGKFKRYEEDISAIKEKLREVIEKSVGSIDKLIKNGDRVLIKPNLAFLAPPESFSVVDPRVIEALVALLKEESQAGEVWVGDNPSLGKHVGRAKPAFKAAEMEQAAYRGGADRVLYFDEEASVEVDIPMAKVFKKASVFRPILDADVVINLPKMKTHLGGTVTLGLKNWQGIIPNVHPSGQQQDTHRIDLDQKIADLLRIRKADLTIIDGIIAMEGQGPHEGTPLEMNLLIAGEDTVAVDALTSYIMGYEPHEVPSTQIAFSEGQGEMDLDKIEAVGVDPDSVRTFFKRPASNPVGLIPGIDVLIQQTCPGCYKYIRGSLDSFKQSVDTDKFIEENGEVMVIAGGVPSLDFNDAAGKHLFVVGDCWKKFESSAEVEKAMEVAETVTEYPGCAPIYVFAQLNTDLSAMNA</sequence>
<evidence type="ECO:0000313" key="2">
    <source>
        <dbReference type="EMBL" id="PXV66983.1"/>
    </source>
</evidence>
<dbReference type="EMBL" id="QICM01000009">
    <property type="protein sequence ID" value="PXV66983.1"/>
    <property type="molecule type" value="Genomic_DNA"/>
</dbReference>
<dbReference type="InterPro" id="IPR007160">
    <property type="entry name" value="DUF362"/>
</dbReference>
<dbReference type="EMBL" id="SOAA01000016">
    <property type="protein sequence ID" value="TDS29822.1"/>
    <property type="molecule type" value="Genomic_DNA"/>
</dbReference>
<reference evidence="3 9" key="2">
    <citation type="submission" date="2016-10" db="EMBL/GenBank/DDBJ databases">
        <authorList>
            <person name="Varghese N."/>
            <person name="Submissions S."/>
        </authorList>
    </citation>
    <scope>NUCLEOTIDE SEQUENCE [LARGE SCALE GENOMIC DNA]</scope>
    <source>
        <strain evidence="3 9">WG10</strain>
    </source>
</reference>
<dbReference type="Proteomes" id="UP000247389">
    <property type="component" value="Unassembled WGS sequence"/>
</dbReference>
<evidence type="ECO:0000313" key="8">
    <source>
        <dbReference type="Proteomes" id="UP000295758"/>
    </source>
</evidence>
<reference evidence="2 7" key="3">
    <citation type="submission" date="2018-04" db="EMBL/GenBank/DDBJ databases">
        <title>Subsurface microbial communities from deep shales in Ohio and West Virginia, USA.</title>
        <authorList>
            <person name="Wrighton K."/>
        </authorList>
    </citation>
    <scope>NUCLEOTIDE SEQUENCE [LARGE SCALE GENOMIC DNA]</scope>
    <source>
        <strain evidence="2 7">MSL28</strain>
    </source>
</reference>
<accession>A0A1G6MGZ9</accession>
<reference evidence="5 8" key="4">
    <citation type="submission" date="2019-03" db="EMBL/GenBank/DDBJ databases">
        <title>Deep subsurface shale carbon reservoir microbial communities from Ohio and West Virginia, USA.</title>
        <authorList>
            <person name="Wrighton K."/>
        </authorList>
    </citation>
    <scope>NUCLEOTIDE SEQUENCE [LARGE SCALE GENOMIC DNA]</scope>
    <source>
        <strain evidence="5 8">UTICA-S4D12</strain>
    </source>
</reference>
<name>A0A1G6MGZ9_9FIRM</name>
<dbReference type="Proteomes" id="UP000198945">
    <property type="component" value="Unassembled WGS sequence"/>
</dbReference>
<dbReference type="Proteomes" id="UP000295758">
    <property type="component" value="Unassembled WGS sequence"/>
</dbReference>
<evidence type="ECO:0000313" key="4">
    <source>
        <dbReference type="EMBL" id="SDI38948.1"/>
    </source>
</evidence>
<feature type="domain" description="DUF362" evidence="1">
    <location>
        <begin position="59"/>
        <end position="262"/>
    </location>
</feature>
<reference evidence="4 6" key="1">
    <citation type="submission" date="2016-10" db="EMBL/GenBank/DDBJ databases">
        <authorList>
            <person name="de Groot N.N."/>
        </authorList>
    </citation>
    <scope>NUCLEOTIDE SEQUENCE [LARGE SCALE GENOMIC DNA]</scope>
    <source>
        <strain evidence="4 6">WG7</strain>
    </source>
</reference>
<dbReference type="EMBL" id="FNEH01000005">
    <property type="protein sequence ID" value="SDI38948.1"/>
    <property type="molecule type" value="Genomic_DNA"/>
</dbReference>
<evidence type="ECO:0000313" key="9">
    <source>
        <dbReference type="Proteomes" id="UP000324896"/>
    </source>
</evidence>
<dbReference type="Proteomes" id="UP000324896">
    <property type="component" value="Unassembled WGS sequence"/>
</dbReference>
<dbReference type="AlphaFoldDB" id="A0A1G6MGZ9"/>
<evidence type="ECO:0000259" key="1">
    <source>
        <dbReference type="Pfam" id="PF04015"/>
    </source>
</evidence>
<organism evidence="3 9">
    <name type="scientific">Halanaerobium congolense</name>
    <dbReference type="NCBI Taxonomy" id="54121"/>
    <lineage>
        <taxon>Bacteria</taxon>
        <taxon>Bacillati</taxon>
        <taxon>Bacillota</taxon>
        <taxon>Clostridia</taxon>
        <taxon>Halanaerobiales</taxon>
        <taxon>Halanaerobiaceae</taxon>
        <taxon>Halanaerobium</taxon>
    </lineage>
</organism>
<proteinExistence type="predicted"/>
<dbReference type="EMBL" id="FMYT01000008">
    <property type="protein sequence ID" value="SDC54235.1"/>
    <property type="molecule type" value="Genomic_DNA"/>
</dbReference>